<feature type="signal peptide" evidence="2">
    <location>
        <begin position="1"/>
        <end position="26"/>
    </location>
</feature>
<dbReference type="EMBL" id="CP003001">
    <property type="protein sequence ID" value="AEM72813.1"/>
    <property type="molecule type" value="Genomic_DNA"/>
</dbReference>
<evidence type="ECO:0000313" key="5">
    <source>
        <dbReference type="Proteomes" id="UP000009257"/>
    </source>
</evidence>
<dbReference type="HOGENOM" id="CLU_296603_0_0_9"/>
<feature type="domain" description="SLH" evidence="3">
    <location>
        <begin position="90"/>
        <end position="153"/>
    </location>
</feature>
<dbReference type="InterPro" id="IPR014755">
    <property type="entry name" value="Cu-Rt/internalin_Ig-like"/>
</dbReference>
<feature type="chain" id="PRO_5003435703" evidence="2">
    <location>
        <begin position="27"/>
        <end position="1013"/>
    </location>
</feature>
<dbReference type="AlphaFoldDB" id="G2PVR9"/>
<reference evidence="4 5" key="1">
    <citation type="submission" date="2011-08" db="EMBL/GenBank/DDBJ databases">
        <title>Complete sequence of Caldicellulosiruptor lactoaceticus 6A.</title>
        <authorList>
            <consortium name="US DOE Joint Genome Institute"/>
            <person name="Lucas S."/>
            <person name="Han J."/>
            <person name="Lapidus A."/>
            <person name="Cheng J.-F."/>
            <person name="Goodwin L."/>
            <person name="Pitluck S."/>
            <person name="Peters L."/>
            <person name="Davenport K."/>
            <person name="Detter J.C."/>
            <person name="Han C."/>
            <person name="Tapia R."/>
            <person name="Land M."/>
            <person name="Hauser L."/>
            <person name="Kyrpides N."/>
            <person name="Ivanova N."/>
            <person name="Ovchinnikova G."/>
            <person name="Pagani I."/>
            <person name="Blumer-Schuette S.E."/>
            <person name="Kelly R.M."/>
            <person name="Woyke T."/>
        </authorList>
    </citation>
    <scope>NUCLEOTIDE SEQUENCE [LARGE SCALE GENOMIC DNA]</scope>
    <source>
        <strain evidence="4 5">6A</strain>
    </source>
</reference>
<sequence length="1013" mass="108704">MRKFKRLIAILTVFLFALSIIAPAFAQDEATQETGSVYDQAAKILQDKGILKGNEQGDLMLDKTLTRAEILAMIIRATGQEDVINDYKDVEPSFTDVRKDHWAFAYVEAGKDLGIVNGYPDGTFKPDRKVKFEELCKMLVAAKGESPAAGKWPLNYVRKALELGFFNGIEDEVGIGDVVIRGQAAVAFANAFFPPEKTVVVKDVKPLANDTIQVAVDVYLNNEPATLEEGDVIPLDFEIKDASDETKTVAVTQIDTEKSDFGAGKIVLKTAAQTEGATYKVYFKGQDTGKSYVAVPVELKVVKVEAVNLKQVLITFNRTVVETYAKDTNNYEVKVGDTTKTIGAAKLSEDKTKVTLSLKDNLSNNDKVKVTLKTGLGLKEAYTTEVGPVVDATAPTLTKVTAETPQKLILEFNEPVTNYLTASNYTINGMYLVKEAKGFAEDSSIDPNVVILNLYIPLSVGSNTITVNGVTDVAGYGVINKTVSFTVQEDKSPIELKNVNATLTQIKFEFNKAIQNIVSYSLSNGSVTGTSVDGNVVTINAGDDITTCIPIAGAKVTIEVKDYAGQTAKFEKYVVPTIDTERPVVKKVEVTDATTVKITFSEDVRVPNVGDNKIKIIDKDGNQRVIQAITYDTDSSNNQIKSVLKVVLASSLPAGSVKVEVAGIEDNTPLKNASLPQVITATLADTTPPAVSSVIYRDDTSNDKTEIYITFDKTLNASTANAVSNYKYLNASYLIKDFSDASAVLQANGKTVKLVVKDSDFAEMTYLQIIGVADNNGNKLTTAVAKSTFINSDAAVVTIDATKGAKATSKTQVKVYITGLINEYTLYAGDFEVKAGSSTIGVLYATWDAGEKAVVLNLASEIGADAKKDGNSVTVGLKANSITKDLLGRSLNAGNAFGAVSVVDAIAPTISAVDVTFSNNVTTVVVKLSENTNVTNLSPDVIKAQFKVYIGGTLTSPASVDNTNAAQIVFTFNSDERYKAVKVDYIPDYNAGNRVKDGAGNELAQTSVNGAWK</sequence>
<keyword evidence="1 2" id="KW-0732">Signal</keyword>
<dbReference type="InterPro" id="IPR001119">
    <property type="entry name" value="SLH_dom"/>
</dbReference>
<accession>G2PVR9</accession>
<name>G2PVR9_9FIRM</name>
<dbReference type="RefSeq" id="WP_014041812.1">
    <property type="nucleotide sequence ID" value="NC_015949.1"/>
</dbReference>
<evidence type="ECO:0000259" key="3">
    <source>
        <dbReference type="PROSITE" id="PS51272"/>
    </source>
</evidence>
<dbReference type="Gene3D" id="2.60.40.1220">
    <property type="match status" value="4"/>
</dbReference>
<dbReference type="PROSITE" id="PS51272">
    <property type="entry name" value="SLH"/>
    <property type="match status" value="2"/>
</dbReference>
<protein>
    <submittedName>
        <fullName evidence="4">S-layer domain-containing protein</fullName>
    </submittedName>
</protein>
<gene>
    <name evidence="4" type="ORF">Calla_0125</name>
</gene>
<dbReference type="KEGG" id="clc:Calla_0125"/>
<proteinExistence type="predicted"/>
<dbReference type="Pfam" id="PF00395">
    <property type="entry name" value="SLH"/>
    <property type="match status" value="1"/>
</dbReference>
<evidence type="ECO:0000313" key="4">
    <source>
        <dbReference type="EMBL" id="AEM72813.1"/>
    </source>
</evidence>
<evidence type="ECO:0000256" key="1">
    <source>
        <dbReference type="ARBA" id="ARBA00022729"/>
    </source>
</evidence>
<evidence type="ECO:0000256" key="2">
    <source>
        <dbReference type="SAM" id="SignalP"/>
    </source>
</evidence>
<feature type="domain" description="SLH" evidence="3">
    <location>
        <begin position="25"/>
        <end position="88"/>
    </location>
</feature>
<dbReference type="Proteomes" id="UP000009257">
    <property type="component" value="Chromosome"/>
</dbReference>
<organism evidence="4 5">
    <name type="scientific">Caldicellulosiruptor acetigenus 6A</name>
    <dbReference type="NCBI Taxonomy" id="632516"/>
    <lineage>
        <taxon>Bacteria</taxon>
        <taxon>Bacillati</taxon>
        <taxon>Bacillota</taxon>
        <taxon>Bacillota incertae sedis</taxon>
        <taxon>Caldicellulosiruptorales</taxon>
        <taxon>Caldicellulosiruptoraceae</taxon>
        <taxon>Caldicellulosiruptor</taxon>
    </lineage>
</organism>